<dbReference type="SFLD" id="SFLDG01017">
    <property type="entry name" value="Polyprenyl_Transferase_Like"/>
    <property type="match status" value="1"/>
</dbReference>
<dbReference type="FunFam" id="1.10.600.10:FF:000001">
    <property type="entry name" value="Geranylgeranyl diphosphate synthase"/>
    <property type="match status" value="1"/>
</dbReference>
<evidence type="ECO:0000256" key="2">
    <source>
        <dbReference type="ARBA" id="ARBA00006706"/>
    </source>
</evidence>
<evidence type="ECO:0000256" key="6">
    <source>
        <dbReference type="ARBA" id="ARBA00022723"/>
    </source>
</evidence>
<keyword evidence="7" id="KW-0460">Magnesium</keyword>
<dbReference type="Proteomes" id="UP000051841">
    <property type="component" value="Unassembled WGS sequence"/>
</dbReference>
<dbReference type="SFLD" id="SFLDS00005">
    <property type="entry name" value="Isoprenoid_Synthase_Type_I"/>
    <property type="match status" value="1"/>
</dbReference>
<name>A0A0R2HDL7_9FIRM</name>
<sequence>MDTIINEINERLTEVMSSLKDGNVKEAMTYSLMAGGKRLRPLLFCYTLKSYGVDYHDYIDVACAIEMIHTYSLIHDDLPGMDNDDLRRGRPTCHIQFDEATAILAGDGLLNESMNVILNMDIDSSLKVDMMKVLYDHSGVNGMIYGQQQDIYFEDHQANLKELEDVHHYKTGCLLSAPLILAGLIANKNEVPALKDLGFTIGLAFQIQDDILDVTSDTETLGKPVGSDIDNHKSTYVTLLGIEQSQDYANKLFKSCLEKIYALTLNHGLMIEIIEKVMKRVK</sequence>
<dbReference type="PATRIC" id="fig|1410657.5.peg.1224"/>
<dbReference type="Pfam" id="PF00348">
    <property type="entry name" value="polyprenyl_synt"/>
    <property type="match status" value="1"/>
</dbReference>
<dbReference type="PANTHER" id="PTHR43281:SF1">
    <property type="entry name" value="FARNESYL DIPHOSPHATE SYNTHASE"/>
    <property type="match status" value="1"/>
</dbReference>
<evidence type="ECO:0000256" key="4">
    <source>
        <dbReference type="ARBA" id="ARBA00015100"/>
    </source>
</evidence>
<dbReference type="CDD" id="cd00685">
    <property type="entry name" value="Trans_IPPS_HT"/>
    <property type="match status" value="1"/>
</dbReference>
<gene>
    <name evidence="13" type="ORF">IV49_GL001182</name>
</gene>
<dbReference type="GO" id="GO:0005737">
    <property type="term" value="C:cytoplasm"/>
    <property type="evidence" value="ECO:0007669"/>
    <property type="project" value="UniProtKB-ARBA"/>
</dbReference>
<keyword evidence="8" id="KW-0414">Isoprene biosynthesis</keyword>
<dbReference type="SUPFAM" id="SSF48576">
    <property type="entry name" value="Terpenoid synthases"/>
    <property type="match status" value="1"/>
</dbReference>
<evidence type="ECO:0000256" key="3">
    <source>
        <dbReference type="ARBA" id="ARBA00012439"/>
    </source>
</evidence>
<evidence type="ECO:0000256" key="7">
    <source>
        <dbReference type="ARBA" id="ARBA00022842"/>
    </source>
</evidence>
<evidence type="ECO:0000256" key="1">
    <source>
        <dbReference type="ARBA" id="ARBA00001946"/>
    </source>
</evidence>
<dbReference type="InterPro" id="IPR053378">
    <property type="entry name" value="Prenyl_diphosphate_synthase"/>
</dbReference>
<dbReference type="PANTHER" id="PTHR43281">
    <property type="entry name" value="FARNESYL DIPHOSPHATE SYNTHASE"/>
    <property type="match status" value="1"/>
</dbReference>
<dbReference type="RefSeq" id="WP_031588603.1">
    <property type="nucleotide sequence ID" value="NZ_JNKN01000004.1"/>
</dbReference>
<dbReference type="InterPro" id="IPR008949">
    <property type="entry name" value="Isoprenoid_synthase_dom_sf"/>
</dbReference>
<dbReference type="PROSITE" id="PS00444">
    <property type="entry name" value="POLYPRENYL_SYNTHASE_2"/>
    <property type="match status" value="1"/>
</dbReference>
<accession>A0A0R2HDL7</accession>
<comment type="catalytic activity">
    <reaction evidence="11">
        <text>isopentenyl diphosphate + (2E)-geranyl diphosphate = (2E,6E)-farnesyl diphosphate + diphosphate</text>
        <dbReference type="Rhea" id="RHEA:19361"/>
        <dbReference type="ChEBI" id="CHEBI:33019"/>
        <dbReference type="ChEBI" id="CHEBI:58057"/>
        <dbReference type="ChEBI" id="CHEBI:128769"/>
        <dbReference type="ChEBI" id="CHEBI:175763"/>
        <dbReference type="EC" id="2.5.1.10"/>
    </reaction>
</comment>
<evidence type="ECO:0000256" key="5">
    <source>
        <dbReference type="ARBA" id="ARBA00022679"/>
    </source>
</evidence>
<dbReference type="EMBL" id="JQBL01000003">
    <property type="protein sequence ID" value="KRN51106.1"/>
    <property type="molecule type" value="Genomic_DNA"/>
</dbReference>
<dbReference type="Gene3D" id="1.10.600.10">
    <property type="entry name" value="Farnesyl Diphosphate Synthase"/>
    <property type="match status" value="1"/>
</dbReference>
<organism evidence="13 14">
    <name type="scientific">Kandleria vitulina DSM 20405</name>
    <dbReference type="NCBI Taxonomy" id="1410657"/>
    <lineage>
        <taxon>Bacteria</taxon>
        <taxon>Bacillati</taxon>
        <taxon>Bacillota</taxon>
        <taxon>Erysipelotrichia</taxon>
        <taxon>Erysipelotrichales</taxon>
        <taxon>Coprobacillaceae</taxon>
        <taxon>Kandleria</taxon>
    </lineage>
</organism>
<dbReference type="GO" id="GO:0016114">
    <property type="term" value="P:terpenoid biosynthetic process"/>
    <property type="evidence" value="ECO:0007669"/>
    <property type="project" value="UniProtKB-ARBA"/>
</dbReference>
<dbReference type="PROSITE" id="PS00723">
    <property type="entry name" value="POLYPRENYL_SYNTHASE_1"/>
    <property type="match status" value="1"/>
</dbReference>
<reference evidence="13 14" key="1">
    <citation type="journal article" date="2015" name="Genome Announc.">
        <title>Expanding the biotechnology potential of lactobacilli through comparative genomics of 213 strains and associated genera.</title>
        <authorList>
            <person name="Sun Z."/>
            <person name="Harris H.M."/>
            <person name="McCann A."/>
            <person name="Guo C."/>
            <person name="Argimon S."/>
            <person name="Zhang W."/>
            <person name="Yang X."/>
            <person name="Jeffery I.B."/>
            <person name="Cooney J.C."/>
            <person name="Kagawa T.F."/>
            <person name="Liu W."/>
            <person name="Song Y."/>
            <person name="Salvetti E."/>
            <person name="Wrobel A."/>
            <person name="Rasinkangas P."/>
            <person name="Parkhill J."/>
            <person name="Rea M.C."/>
            <person name="O'Sullivan O."/>
            <person name="Ritari J."/>
            <person name="Douillard F.P."/>
            <person name="Paul Ross R."/>
            <person name="Yang R."/>
            <person name="Briner A.E."/>
            <person name="Felis G.E."/>
            <person name="de Vos W.M."/>
            <person name="Barrangou R."/>
            <person name="Klaenhammer T.R."/>
            <person name="Caufield P.W."/>
            <person name="Cui Y."/>
            <person name="Zhang H."/>
            <person name="O'Toole P.W."/>
        </authorList>
    </citation>
    <scope>NUCLEOTIDE SEQUENCE [LARGE SCALE GENOMIC DNA]</scope>
    <source>
        <strain evidence="13 14">DSM 20405</strain>
    </source>
</reference>
<keyword evidence="6" id="KW-0479">Metal-binding</keyword>
<comment type="cofactor">
    <cofactor evidence="1">
        <name>Mg(2+)</name>
        <dbReference type="ChEBI" id="CHEBI:18420"/>
    </cofactor>
</comment>
<dbReference type="InterPro" id="IPR000092">
    <property type="entry name" value="Polyprenyl_synt"/>
</dbReference>
<protein>
    <recommendedName>
        <fullName evidence="4">Farnesyl diphosphate synthase</fullName>
        <ecNumber evidence="3">2.5.1.10</ecNumber>
    </recommendedName>
    <alternativeName>
        <fullName evidence="10">(2E,6E)-farnesyl diphosphate synthase</fullName>
    </alternativeName>
    <alternativeName>
        <fullName evidence="9">Geranyltranstransferase</fullName>
    </alternativeName>
</protein>
<dbReference type="InterPro" id="IPR033749">
    <property type="entry name" value="Polyprenyl_synt_CS"/>
</dbReference>
<dbReference type="AlphaFoldDB" id="A0A0R2HDL7"/>
<dbReference type="NCBIfam" id="NF045485">
    <property type="entry name" value="FPPsyn"/>
    <property type="match status" value="1"/>
</dbReference>
<evidence type="ECO:0000256" key="11">
    <source>
        <dbReference type="ARBA" id="ARBA00049399"/>
    </source>
</evidence>
<dbReference type="GO" id="GO:0004337">
    <property type="term" value="F:(2E,6E)-farnesyl diphosphate synthase activity"/>
    <property type="evidence" value="ECO:0007669"/>
    <property type="project" value="UniProtKB-EC"/>
</dbReference>
<dbReference type="EC" id="2.5.1.10" evidence="3"/>
<keyword evidence="5 12" id="KW-0808">Transferase</keyword>
<proteinExistence type="inferred from homology"/>
<evidence type="ECO:0000256" key="12">
    <source>
        <dbReference type="RuleBase" id="RU004466"/>
    </source>
</evidence>
<comment type="similarity">
    <text evidence="2 12">Belongs to the FPP/GGPP synthase family.</text>
</comment>
<keyword evidence="14" id="KW-1185">Reference proteome</keyword>
<evidence type="ECO:0000256" key="8">
    <source>
        <dbReference type="ARBA" id="ARBA00023229"/>
    </source>
</evidence>
<evidence type="ECO:0000256" key="9">
    <source>
        <dbReference type="ARBA" id="ARBA00032380"/>
    </source>
</evidence>
<evidence type="ECO:0000313" key="14">
    <source>
        <dbReference type="Proteomes" id="UP000051841"/>
    </source>
</evidence>
<dbReference type="GO" id="GO:0046872">
    <property type="term" value="F:metal ion binding"/>
    <property type="evidence" value="ECO:0007669"/>
    <property type="project" value="UniProtKB-KW"/>
</dbReference>
<evidence type="ECO:0000313" key="13">
    <source>
        <dbReference type="EMBL" id="KRN51106.1"/>
    </source>
</evidence>
<comment type="caution">
    <text evidence="13">The sequence shown here is derived from an EMBL/GenBank/DDBJ whole genome shotgun (WGS) entry which is preliminary data.</text>
</comment>
<evidence type="ECO:0000256" key="10">
    <source>
        <dbReference type="ARBA" id="ARBA00032873"/>
    </source>
</evidence>